<gene>
    <name evidence="3" type="ORF">BOH74_19195</name>
</gene>
<evidence type="ECO:0000259" key="2">
    <source>
        <dbReference type="Pfam" id="PF17728"/>
    </source>
</evidence>
<comment type="caution">
    <text evidence="3">The sequence shown here is derived from an EMBL/GenBank/DDBJ whole genome shotgun (WGS) entry which is preliminary data.</text>
</comment>
<organism evidence="3 4">
    <name type="scientific">Pseudomonas versuta</name>
    <dbReference type="NCBI Taxonomy" id="1788301"/>
    <lineage>
        <taxon>Bacteria</taxon>
        <taxon>Pseudomonadati</taxon>
        <taxon>Pseudomonadota</taxon>
        <taxon>Gammaproteobacteria</taxon>
        <taxon>Pseudomonadales</taxon>
        <taxon>Pseudomonadaceae</taxon>
        <taxon>Pseudomonas</taxon>
    </lineage>
</organism>
<protein>
    <submittedName>
        <fullName evidence="3">Restriction endonuclease</fullName>
    </submittedName>
</protein>
<evidence type="ECO:0000259" key="1">
    <source>
        <dbReference type="Pfam" id="PF06616"/>
    </source>
</evidence>
<dbReference type="AlphaFoldDB" id="A0A853ZQC6"/>
<dbReference type="Gene3D" id="3.40.1350.80">
    <property type="match status" value="1"/>
</dbReference>
<evidence type="ECO:0000313" key="4">
    <source>
        <dbReference type="Proteomes" id="UP000185990"/>
    </source>
</evidence>
<dbReference type="InterPro" id="IPR041963">
    <property type="entry name" value="BsuBI/PstI_C_sf"/>
</dbReference>
<accession>A0A853ZQC6</accession>
<dbReference type="GO" id="GO:0009036">
    <property type="term" value="F:type II site-specific deoxyribonuclease activity"/>
    <property type="evidence" value="ECO:0007669"/>
    <property type="project" value="InterPro"/>
</dbReference>
<dbReference type="GO" id="GO:0009307">
    <property type="term" value="P:DNA restriction-modification system"/>
    <property type="evidence" value="ECO:0007669"/>
    <property type="project" value="InterPro"/>
</dbReference>
<proteinExistence type="predicted"/>
<dbReference type="InterPro" id="IPR009528">
    <property type="entry name" value="Restrct_endonuc_II_BsuBI_C"/>
</dbReference>
<feature type="domain" description="BsuBI/PstI restriction endonuclease HTH" evidence="2">
    <location>
        <begin position="1"/>
        <end position="132"/>
    </location>
</feature>
<dbReference type="Proteomes" id="UP000185990">
    <property type="component" value="Unassembled WGS sequence"/>
</dbReference>
<keyword evidence="3" id="KW-0540">Nuclease</keyword>
<dbReference type="InterPro" id="IPR041962">
    <property type="entry name" value="BsuBI/PstI_N_sf"/>
</dbReference>
<reference evidence="3 4" key="1">
    <citation type="submission" date="2016-11" db="EMBL/GenBank/DDBJ databases">
        <title>Draft genome of Pseudomonas versuta A4R1.12.</title>
        <authorList>
            <person name="See-Too W.-S."/>
        </authorList>
    </citation>
    <scope>NUCLEOTIDE SEQUENCE [LARGE SCALE GENOMIC DNA]</scope>
    <source>
        <strain evidence="3 4">A4R1.12</strain>
    </source>
</reference>
<dbReference type="GO" id="GO:0003677">
    <property type="term" value="F:DNA binding"/>
    <property type="evidence" value="ECO:0007669"/>
    <property type="project" value="InterPro"/>
</dbReference>
<keyword evidence="3" id="KW-0378">Hydrolase</keyword>
<dbReference type="Gene3D" id="1.10.10.1820">
    <property type="entry name" value="BsuBI/PstI restriction endonuclease-like"/>
    <property type="match status" value="1"/>
</dbReference>
<dbReference type="Pfam" id="PF06616">
    <property type="entry name" value="BsuBI_PstI_RE"/>
    <property type="match status" value="1"/>
</dbReference>
<dbReference type="Pfam" id="PF17728">
    <property type="entry name" value="BsuBI_PstI_RE_N"/>
    <property type="match status" value="1"/>
</dbReference>
<dbReference type="GO" id="GO:0000287">
    <property type="term" value="F:magnesium ion binding"/>
    <property type="evidence" value="ECO:0007669"/>
    <property type="project" value="InterPro"/>
</dbReference>
<sequence>MLYIGAVENNDVYLGPVHVYRMADLQAADSSDESRLSYRSNLRKKKFVVPGVRWYADNTREPIRDETLREGLIVVGAVYEKPGVSTTAGIPRYALKAELAALFNPALQDAELEASIGEWQKAHLNQSALARVSLMRMGATGKDGVLVSFPNGETRTLTHGPSSIISKAVVEVFAKLFLEQPGVIWLSESSHKVAVQDFKLASIIGLDIEAHKNLPDLILVDLGPTDPLIVFVEVVATDGAITPRRQEALYAITDKGKFKRSQVAFVTAYADRETAGFKKTITGLAWGTFAWFMSEPENIVVLRDGVSRLVSLNELVAQPA</sequence>
<name>A0A853ZQC6_9PSED</name>
<keyword evidence="3" id="KW-0255">Endonuclease</keyword>
<dbReference type="EMBL" id="MPJD01000035">
    <property type="protein sequence ID" value="OKA18977.1"/>
    <property type="molecule type" value="Genomic_DNA"/>
</dbReference>
<evidence type="ECO:0000313" key="3">
    <source>
        <dbReference type="EMBL" id="OKA18977.1"/>
    </source>
</evidence>
<dbReference type="InterPro" id="IPR041454">
    <property type="entry name" value="BsuBI/PstI_N"/>
</dbReference>
<feature type="domain" description="BsuBI/PstI restriction endonuclease" evidence="1">
    <location>
        <begin position="145"/>
        <end position="303"/>
    </location>
</feature>